<evidence type="ECO:0000256" key="1">
    <source>
        <dbReference type="SAM" id="MobiDB-lite"/>
    </source>
</evidence>
<reference evidence="3" key="1">
    <citation type="submission" date="2017-09" db="EMBL/GenBank/DDBJ databases">
        <title>Depth-based differentiation of microbial function through sediment-hosted aquifers and enrichment of novel symbionts in the deep terrestrial subsurface.</title>
        <authorList>
            <person name="Probst A.J."/>
            <person name="Ladd B."/>
            <person name="Jarett J.K."/>
            <person name="Geller-Mcgrath D.E."/>
            <person name="Sieber C.M.K."/>
            <person name="Emerson J.B."/>
            <person name="Anantharaman K."/>
            <person name="Thomas B.C."/>
            <person name="Malmstrom R."/>
            <person name="Stieglmeier M."/>
            <person name="Klingl A."/>
            <person name="Woyke T."/>
            <person name="Ryan C.M."/>
            <person name="Banfield J.F."/>
        </authorList>
    </citation>
    <scope>NUCLEOTIDE SEQUENCE [LARGE SCALE GENOMIC DNA]</scope>
</reference>
<proteinExistence type="predicted"/>
<feature type="region of interest" description="Disordered" evidence="1">
    <location>
        <begin position="134"/>
        <end position="176"/>
    </location>
</feature>
<evidence type="ECO:0000313" key="2">
    <source>
        <dbReference type="EMBL" id="PJA32968.1"/>
    </source>
</evidence>
<dbReference type="AlphaFoldDB" id="A0A2M7WSJ2"/>
<accession>A0A2M7WSJ2</accession>
<name>A0A2M7WSJ2_9BACT</name>
<organism evidence="2 3">
    <name type="scientific">Candidatus Zambryskibacteria bacterium CG_4_9_14_3_um_filter_42_15</name>
    <dbReference type="NCBI Taxonomy" id="1975112"/>
    <lineage>
        <taxon>Bacteria</taxon>
        <taxon>Candidatus Zambryskiibacteriota</taxon>
    </lineage>
</organism>
<dbReference type="Proteomes" id="UP000230758">
    <property type="component" value="Unassembled WGS sequence"/>
</dbReference>
<sequence length="176" mass="19912">MNEIDKLTEDQYKTLPPNLQRAIKAVPWKTIVRDIGKTNLLSVEQTVSLEQETMLVIYGFENPRNYLSNLAREVGIDQEKATLIANVVSDRVLSVIDEKVNGMTNINNQVIEQSFTPITVPEIPPTTLPMIEKGETAHDVPHSEPTINQEQPKAEKVSLPDYRYPDGQDPYREALK</sequence>
<evidence type="ECO:0000313" key="3">
    <source>
        <dbReference type="Proteomes" id="UP000230758"/>
    </source>
</evidence>
<dbReference type="EMBL" id="PFXF01000015">
    <property type="protein sequence ID" value="PJA32968.1"/>
    <property type="molecule type" value="Genomic_DNA"/>
</dbReference>
<gene>
    <name evidence="2" type="ORF">CO185_00870</name>
</gene>
<protein>
    <submittedName>
        <fullName evidence="2">Uncharacterized protein</fullName>
    </submittedName>
</protein>
<feature type="compositionally biased region" description="Basic and acidic residues" evidence="1">
    <location>
        <begin position="152"/>
        <end position="176"/>
    </location>
</feature>
<comment type="caution">
    <text evidence="2">The sequence shown here is derived from an EMBL/GenBank/DDBJ whole genome shotgun (WGS) entry which is preliminary data.</text>
</comment>